<dbReference type="Proteomes" id="UP001497535">
    <property type="component" value="Unassembled WGS sequence"/>
</dbReference>
<evidence type="ECO:0000313" key="1">
    <source>
        <dbReference type="EMBL" id="CAK5110358.1"/>
    </source>
</evidence>
<comment type="caution">
    <text evidence="1">The sequence shown here is derived from an EMBL/GenBank/DDBJ whole genome shotgun (WGS) entry which is preliminary data.</text>
</comment>
<dbReference type="EMBL" id="CAVMJV010000135">
    <property type="protein sequence ID" value="CAK5110358.1"/>
    <property type="molecule type" value="Genomic_DNA"/>
</dbReference>
<accession>A0ACB1AY13</accession>
<keyword evidence="2" id="KW-1185">Reference proteome</keyword>
<name>A0ACB1AY13_MELEN</name>
<gene>
    <name evidence="1" type="ORF">MENTE1834_LOCUS44420</name>
</gene>
<proteinExistence type="predicted"/>
<evidence type="ECO:0000313" key="2">
    <source>
        <dbReference type="Proteomes" id="UP001497535"/>
    </source>
</evidence>
<protein>
    <submittedName>
        <fullName evidence="1">Uncharacterized protein</fullName>
    </submittedName>
</protein>
<reference evidence="1" key="1">
    <citation type="submission" date="2023-11" db="EMBL/GenBank/DDBJ databases">
        <authorList>
            <person name="Poullet M."/>
        </authorList>
    </citation>
    <scope>NUCLEOTIDE SEQUENCE</scope>
    <source>
        <strain evidence="1">E1834</strain>
    </source>
</reference>
<sequence>MSILCEKKEFVFHLEEYDDYYSTIYFDQRICPNDKYLLKVEENEFDIVGFWWIKNENPNFNLEPRKL</sequence>
<organism evidence="1 2">
    <name type="scientific">Meloidogyne enterolobii</name>
    <name type="common">Root-knot nematode worm</name>
    <name type="synonym">Meloidogyne mayaguensis</name>
    <dbReference type="NCBI Taxonomy" id="390850"/>
    <lineage>
        <taxon>Eukaryota</taxon>
        <taxon>Metazoa</taxon>
        <taxon>Ecdysozoa</taxon>
        <taxon>Nematoda</taxon>
        <taxon>Chromadorea</taxon>
        <taxon>Rhabditida</taxon>
        <taxon>Tylenchina</taxon>
        <taxon>Tylenchomorpha</taxon>
        <taxon>Tylenchoidea</taxon>
        <taxon>Meloidogynidae</taxon>
        <taxon>Meloidogyninae</taxon>
        <taxon>Meloidogyne</taxon>
    </lineage>
</organism>